<dbReference type="PANTHER" id="PTHR21310">
    <property type="entry name" value="AMINOGLYCOSIDE PHOSPHOTRANSFERASE-RELATED-RELATED"/>
    <property type="match status" value="1"/>
</dbReference>
<feature type="non-terminal residue" evidence="2">
    <location>
        <position position="301"/>
    </location>
</feature>
<proteinExistence type="predicted"/>
<evidence type="ECO:0000313" key="2">
    <source>
        <dbReference type="EMBL" id="NQV64186.1"/>
    </source>
</evidence>
<dbReference type="InterPro" id="IPR041726">
    <property type="entry name" value="ACAD10_11_N"/>
</dbReference>
<dbReference type="Gene3D" id="3.30.200.20">
    <property type="entry name" value="Phosphorylase Kinase, domain 1"/>
    <property type="match status" value="1"/>
</dbReference>
<organism evidence="2 3">
    <name type="scientific">SAR86 cluster bacterium</name>
    <dbReference type="NCBI Taxonomy" id="2030880"/>
    <lineage>
        <taxon>Bacteria</taxon>
        <taxon>Pseudomonadati</taxon>
        <taxon>Pseudomonadota</taxon>
        <taxon>Gammaproteobacteria</taxon>
        <taxon>SAR86 cluster</taxon>
    </lineage>
</organism>
<dbReference type="Pfam" id="PF01636">
    <property type="entry name" value="APH"/>
    <property type="match status" value="1"/>
</dbReference>
<dbReference type="AlphaFoldDB" id="A0A973A8W3"/>
<evidence type="ECO:0000259" key="1">
    <source>
        <dbReference type="Pfam" id="PF01636"/>
    </source>
</evidence>
<dbReference type="InterPro" id="IPR051678">
    <property type="entry name" value="AGP_Transferase"/>
</dbReference>
<accession>A0A973A8W3</accession>
<dbReference type="EMBL" id="JABMOJ010000081">
    <property type="protein sequence ID" value="NQV64186.1"/>
    <property type="molecule type" value="Genomic_DNA"/>
</dbReference>
<dbReference type="Gene3D" id="3.90.1200.10">
    <property type="match status" value="1"/>
</dbReference>
<dbReference type="Proteomes" id="UP000754644">
    <property type="component" value="Unassembled WGS sequence"/>
</dbReference>
<protein>
    <submittedName>
        <fullName evidence="2">Phosphotransferase family protein</fullName>
    </submittedName>
</protein>
<dbReference type="InterPro" id="IPR011009">
    <property type="entry name" value="Kinase-like_dom_sf"/>
</dbReference>
<dbReference type="PANTHER" id="PTHR21310:SF57">
    <property type="entry name" value="BLR2944 PROTEIN"/>
    <property type="match status" value="1"/>
</dbReference>
<dbReference type="CDD" id="cd05154">
    <property type="entry name" value="ACAD10_11_N-like"/>
    <property type="match status" value="1"/>
</dbReference>
<gene>
    <name evidence="2" type="ORF">HQ497_02375</name>
</gene>
<dbReference type="SUPFAM" id="SSF56112">
    <property type="entry name" value="Protein kinase-like (PK-like)"/>
    <property type="match status" value="1"/>
</dbReference>
<reference evidence="2" key="1">
    <citation type="submission" date="2020-05" db="EMBL/GenBank/DDBJ databases">
        <title>Sulfur intermediates as new biogeochemical hubs in an aquatic model microbial ecosystem.</title>
        <authorList>
            <person name="Vigneron A."/>
        </authorList>
    </citation>
    <scope>NUCLEOTIDE SEQUENCE</scope>
    <source>
        <strain evidence="2">Bin.250</strain>
    </source>
</reference>
<feature type="domain" description="Aminoglycoside phosphotransferase" evidence="1">
    <location>
        <begin position="31"/>
        <end position="271"/>
    </location>
</feature>
<sequence length="301" mass="34124">MDADKTRFEATLEGILVRNIPDFQQLLRVDRLSGGASQETYRIAIETPTGEQLLAMRRAPGGVKVEPVPGHPGLDVEALLMRSARAVGVPEPQVYYVLQDEDDLGEGFIMEWLEGEALGARIVRAPAYEQLRPRLAYECGKLMAKIHQIDLDATGLRSRLFEITPKEFVEQSWERYRLLETPQPMIDFTARWLMEHLPVAPQMRLVHNDFRNGNFLVDETKVVAVLDWEIAHIGDPMRDLGWICVNSWRFGGAQPVGGFGEYADLFRGYEEVSGQPVDIEQVKFWEVFGSFWWAVGCLGMA</sequence>
<dbReference type="InterPro" id="IPR002575">
    <property type="entry name" value="Aminoglycoside_PTrfase"/>
</dbReference>
<evidence type="ECO:0000313" key="3">
    <source>
        <dbReference type="Proteomes" id="UP000754644"/>
    </source>
</evidence>
<name>A0A973A8W3_9GAMM</name>
<comment type="caution">
    <text evidence="2">The sequence shown here is derived from an EMBL/GenBank/DDBJ whole genome shotgun (WGS) entry which is preliminary data.</text>
</comment>